<organism evidence="1 2">
    <name type="scientific">Armillaria luteobubalina</name>
    <dbReference type="NCBI Taxonomy" id="153913"/>
    <lineage>
        <taxon>Eukaryota</taxon>
        <taxon>Fungi</taxon>
        <taxon>Dikarya</taxon>
        <taxon>Basidiomycota</taxon>
        <taxon>Agaricomycotina</taxon>
        <taxon>Agaricomycetes</taxon>
        <taxon>Agaricomycetidae</taxon>
        <taxon>Agaricales</taxon>
        <taxon>Marasmiineae</taxon>
        <taxon>Physalacriaceae</taxon>
        <taxon>Armillaria</taxon>
    </lineage>
</organism>
<name>A0AA39Q3T6_9AGAR</name>
<dbReference type="AlphaFoldDB" id="A0AA39Q3T6"/>
<evidence type="ECO:0000313" key="2">
    <source>
        <dbReference type="Proteomes" id="UP001175228"/>
    </source>
</evidence>
<comment type="caution">
    <text evidence="1">The sequence shown here is derived from an EMBL/GenBank/DDBJ whole genome shotgun (WGS) entry which is preliminary data.</text>
</comment>
<evidence type="ECO:0000313" key="1">
    <source>
        <dbReference type="EMBL" id="KAK0495742.1"/>
    </source>
</evidence>
<gene>
    <name evidence="1" type="ORF">EDD18DRAFT_1106328</name>
</gene>
<reference evidence="1" key="1">
    <citation type="submission" date="2023-06" db="EMBL/GenBank/DDBJ databases">
        <authorList>
            <consortium name="Lawrence Berkeley National Laboratory"/>
            <person name="Ahrendt S."/>
            <person name="Sahu N."/>
            <person name="Indic B."/>
            <person name="Wong-Bajracharya J."/>
            <person name="Merenyi Z."/>
            <person name="Ke H.-M."/>
            <person name="Monk M."/>
            <person name="Kocsube S."/>
            <person name="Drula E."/>
            <person name="Lipzen A."/>
            <person name="Balint B."/>
            <person name="Henrissat B."/>
            <person name="Andreopoulos B."/>
            <person name="Martin F.M."/>
            <person name="Harder C.B."/>
            <person name="Rigling D."/>
            <person name="Ford K.L."/>
            <person name="Foster G.D."/>
            <person name="Pangilinan J."/>
            <person name="Papanicolaou A."/>
            <person name="Barry K."/>
            <person name="LaButti K."/>
            <person name="Viragh M."/>
            <person name="Koriabine M."/>
            <person name="Yan M."/>
            <person name="Riley R."/>
            <person name="Champramary S."/>
            <person name="Plett K.L."/>
            <person name="Tsai I.J."/>
            <person name="Slot J."/>
            <person name="Sipos G."/>
            <person name="Plett J."/>
            <person name="Nagy L.G."/>
            <person name="Grigoriev I.V."/>
        </authorList>
    </citation>
    <scope>NUCLEOTIDE SEQUENCE</scope>
    <source>
        <strain evidence="1">HWK02</strain>
    </source>
</reference>
<proteinExistence type="predicted"/>
<protein>
    <submittedName>
        <fullName evidence="1">Uncharacterized protein</fullName>
    </submittedName>
</protein>
<sequence>MSTVGRAFVNPLAHLLRRRRNPTKIDDDFIFLGHYATLWKTNPDSEATASSFSDQASLMLASTTMRECGLSLTNTATPNYSEPERVPPTERPSFCRLWIHLAQRNLIDVRSSDSGYYTRGINKCSSGSELPWLKTSATYMKVRFIHTCLIMVLFTVNLGPPIYDIRCTLDSGSHRFRHTRKIELHETLEITKAFALMWDSVLIFIAHSFIDLAHLITGRTIDLQSAIIRLSSMTTSHWAPAISDFFCKRESSVNALHGRSVIREEVFYVLLKAQMTLSGFHEVHREWRMSCVALNWDGSLWNWFKMVLPVEASKLPLHLLADLEAAAPSLQAC</sequence>
<dbReference type="Proteomes" id="UP001175228">
    <property type="component" value="Unassembled WGS sequence"/>
</dbReference>
<keyword evidence="2" id="KW-1185">Reference proteome</keyword>
<accession>A0AA39Q3T6</accession>
<dbReference type="EMBL" id="JAUEPU010000017">
    <property type="protein sequence ID" value="KAK0495742.1"/>
    <property type="molecule type" value="Genomic_DNA"/>
</dbReference>